<name>A0A2T4Z3R6_9BACL</name>
<dbReference type="Proteomes" id="UP000241639">
    <property type="component" value="Unassembled WGS sequence"/>
</dbReference>
<dbReference type="SUPFAM" id="SSF53850">
    <property type="entry name" value="Periplasmic binding protein-like II"/>
    <property type="match status" value="1"/>
</dbReference>
<dbReference type="PROSITE" id="PS51257">
    <property type="entry name" value="PROKAR_LIPOPROTEIN"/>
    <property type="match status" value="1"/>
</dbReference>
<feature type="domain" description="ABC-type glycine betaine transport system substrate-binding" evidence="2">
    <location>
        <begin position="31"/>
        <end position="296"/>
    </location>
</feature>
<dbReference type="RefSeq" id="WP_245891233.1">
    <property type="nucleotide sequence ID" value="NZ_PZZP01000002.1"/>
</dbReference>
<reference evidence="3 4" key="1">
    <citation type="submission" date="2018-04" db="EMBL/GenBank/DDBJ databases">
        <title>Genomic Encyclopedia of Archaeal and Bacterial Type Strains, Phase II (KMG-II): from individual species to whole genera.</title>
        <authorList>
            <person name="Goeker M."/>
        </authorList>
    </citation>
    <scope>NUCLEOTIDE SEQUENCE [LARGE SCALE GENOMIC DNA]</scope>
    <source>
        <strain evidence="3 4">DSM 45169</strain>
    </source>
</reference>
<feature type="chain" id="PRO_5015530174" evidence="1">
    <location>
        <begin position="25"/>
        <end position="300"/>
    </location>
</feature>
<accession>A0A2T4Z3R6</accession>
<organism evidence="3 4">
    <name type="scientific">Desmospora activa DSM 45169</name>
    <dbReference type="NCBI Taxonomy" id="1121389"/>
    <lineage>
        <taxon>Bacteria</taxon>
        <taxon>Bacillati</taxon>
        <taxon>Bacillota</taxon>
        <taxon>Bacilli</taxon>
        <taxon>Bacillales</taxon>
        <taxon>Thermoactinomycetaceae</taxon>
        <taxon>Desmospora</taxon>
    </lineage>
</organism>
<evidence type="ECO:0000313" key="3">
    <source>
        <dbReference type="EMBL" id="PTM56539.1"/>
    </source>
</evidence>
<dbReference type="AlphaFoldDB" id="A0A2T4Z3R6"/>
<evidence type="ECO:0000313" key="4">
    <source>
        <dbReference type="Proteomes" id="UP000241639"/>
    </source>
</evidence>
<gene>
    <name evidence="3" type="ORF">C8J48_2861</name>
</gene>
<keyword evidence="4" id="KW-1185">Reference proteome</keyword>
<dbReference type="EMBL" id="PZZP01000002">
    <property type="protein sequence ID" value="PTM56539.1"/>
    <property type="molecule type" value="Genomic_DNA"/>
</dbReference>
<dbReference type="CDD" id="cd13528">
    <property type="entry name" value="PBP2_osmoprotectants"/>
    <property type="match status" value="1"/>
</dbReference>
<dbReference type="Gene3D" id="3.40.190.120">
    <property type="entry name" value="Osmoprotection protein (prox), domain 2"/>
    <property type="match status" value="1"/>
</dbReference>
<evidence type="ECO:0000256" key="1">
    <source>
        <dbReference type="SAM" id="SignalP"/>
    </source>
</evidence>
<dbReference type="GO" id="GO:0022857">
    <property type="term" value="F:transmembrane transporter activity"/>
    <property type="evidence" value="ECO:0007669"/>
    <property type="project" value="InterPro"/>
</dbReference>
<dbReference type="InterPro" id="IPR007210">
    <property type="entry name" value="ABC_Gly_betaine_transp_sub-bd"/>
</dbReference>
<sequence length="300" mass="33462">MKKLSIGFLLLILTVAVAVGCAGAGDSAEGKIVVSGKDWTEQWILAHIYGEYLKAHTDLDVEVKEGLGSETVLTEAMKKGDVDMYVEYSGTGYLVFLKQQYIPDTDPAEIYEQTKKGYLKEFNFQWLEPIGFANNHALAVTADTAKKKNLKTLSDLKGKAEQMSIGAPGTFYEREDGYKGYTKQYGYEFGKTVSLDEDVMYTAVKNGEVDLIVAFSTDPRIEQFNLQPLEDDKKYFPPYDAAPVIRKEVLDANPGLEETINELAGNISTEEMMAMNAEVNQKNKKPQDVAREFLEKKGLL</sequence>
<feature type="signal peptide" evidence="1">
    <location>
        <begin position="1"/>
        <end position="24"/>
    </location>
</feature>
<dbReference type="Pfam" id="PF04069">
    <property type="entry name" value="OpuAC"/>
    <property type="match status" value="1"/>
</dbReference>
<comment type="caution">
    <text evidence="3">The sequence shown here is derived from an EMBL/GenBank/DDBJ whole genome shotgun (WGS) entry which is preliminary data.</text>
</comment>
<protein>
    <submittedName>
        <fullName evidence="3">Osmoprotectant transport system substrate-binding protein</fullName>
    </submittedName>
</protein>
<dbReference type="Gene3D" id="3.40.190.10">
    <property type="entry name" value="Periplasmic binding protein-like II"/>
    <property type="match status" value="1"/>
</dbReference>
<dbReference type="GO" id="GO:0043190">
    <property type="term" value="C:ATP-binding cassette (ABC) transporter complex"/>
    <property type="evidence" value="ECO:0007669"/>
    <property type="project" value="InterPro"/>
</dbReference>
<proteinExistence type="predicted"/>
<evidence type="ECO:0000259" key="2">
    <source>
        <dbReference type="Pfam" id="PF04069"/>
    </source>
</evidence>
<keyword evidence="1" id="KW-0732">Signal</keyword>